<name>A0AAD3CQQ0_9STRA</name>
<gene>
    <name evidence="2" type="ORF">CTEN210_05866</name>
</gene>
<evidence type="ECO:0000256" key="1">
    <source>
        <dbReference type="SAM" id="Coils"/>
    </source>
</evidence>
<sequence length="369" mass="42767">MNALLFEVSSQVREAVDSHGNLLQILDLLPQNIADAKALQIRDDKESQDFLETMQQIFDLEAEKDLTESTKDLLSELIFKALNLVNASEHLQELLQNGKKGFGDNKRILENLKNYLAAVRDVGCRNISISHDEDKQNSSNLFKTIDRCNVVLRPQLLQMEEALELRSEEVEEESSKYSDLISDLKEKLSLIKDEMVMVCNNEEETVENELKELKKVETEELGKLVEELERKQQLLQSLTKKQLTEQLDLLDELKQLTDGKARLEEEHKLHSEAKKLEIQNLNMLIEREEKERVELAHKVSLEDKNRDILENERVLLKVVEDREKAAFQKLFDSATVIQKRIRGIRDRNAFLKLKKKKNKKKGGKKKGKK</sequence>
<keyword evidence="1" id="KW-0175">Coiled coil</keyword>
<dbReference type="Proteomes" id="UP001054902">
    <property type="component" value="Unassembled WGS sequence"/>
</dbReference>
<protein>
    <recommendedName>
        <fullName evidence="4">Dynein regulatory complex protein 10</fullName>
    </recommendedName>
</protein>
<dbReference type="PROSITE" id="PS50096">
    <property type="entry name" value="IQ"/>
    <property type="match status" value="1"/>
</dbReference>
<dbReference type="AlphaFoldDB" id="A0AAD3CQQ0"/>
<proteinExistence type="predicted"/>
<feature type="coiled-coil region" evidence="1">
    <location>
        <begin position="167"/>
        <end position="298"/>
    </location>
</feature>
<organism evidence="2 3">
    <name type="scientific">Chaetoceros tenuissimus</name>
    <dbReference type="NCBI Taxonomy" id="426638"/>
    <lineage>
        <taxon>Eukaryota</taxon>
        <taxon>Sar</taxon>
        <taxon>Stramenopiles</taxon>
        <taxon>Ochrophyta</taxon>
        <taxon>Bacillariophyta</taxon>
        <taxon>Coscinodiscophyceae</taxon>
        <taxon>Chaetocerotophycidae</taxon>
        <taxon>Chaetocerotales</taxon>
        <taxon>Chaetocerotaceae</taxon>
        <taxon>Chaetoceros</taxon>
    </lineage>
</organism>
<evidence type="ECO:0008006" key="4">
    <source>
        <dbReference type="Google" id="ProtNLM"/>
    </source>
</evidence>
<comment type="caution">
    <text evidence="2">The sequence shown here is derived from an EMBL/GenBank/DDBJ whole genome shotgun (WGS) entry which is preliminary data.</text>
</comment>
<accession>A0AAD3CQQ0</accession>
<evidence type="ECO:0000313" key="2">
    <source>
        <dbReference type="EMBL" id="GFH49390.1"/>
    </source>
</evidence>
<evidence type="ECO:0000313" key="3">
    <source>
        <dbReference type="Proteomes" id="UP001054902"/>
    </source>
</evidence>
<reference evidence="2 3" key="1">
    <citation type="journal article" date="2021" name="Sci. Rep.">
        <title>The genome of the diatom Chaetoceros tenuissimus carries an ancient integrated fragment of an extant virus.</title>
        <authorList>
            <person name="Hongo Y."/>
            <person name="Kimura K."/>
            <person name="Takaki Y."/>
            <person name="Yoshida Y."/>
            <person name="Baba S."/>
            <person name="Kobayashi G."/>
            <person name="Nagasaki K."/>
            <person name="Hano T."/>
            <person name="Tomaru Y."/>
        </authorList>
    </citation>
    <scope>NUCLEOTIDE SEQUENCE [LARGE SCALE GENOMIC DNA]</scope>
    <source>
        <strain evidence="2 3">NIES-3715</strain>
    </source>
</reference>
<dbReference type="EMBL" id="BLLK01000038">
    <property type="protein sequence ID" value="GFH49390.1"/>
    <property type="molecule type" value="Genomic_DNA"/>
</dbReference>
<keyword evidence="3" id="KW-1185">Reference proteome</keyword>